<evidence type="ECO:0000259" key="1">
    <source>
        <dbReference type="Pfam" id="PF01370"/>
    </source>
</evidence>
<dbReference type="GO" id="GO:0004029">
    <property type="term" value="F:aldehyde dehydrogenase (NAD+) activity"/>
    <property type="evidence" value="ECO:0007669"/>
    <property type="project" value="TreeGrafter"/>
</dbReference>
<dbReference type="InterPro" id="IPR036291">
    <property type="entry name" value="NAD(P)-bd_dom_sf"/>
</dbReference>
<dbReference type="InterPro" id="IPR051783">
    <property type="entry name" value="NAD(P)-dependent_oxidoreduct"/>
</dbReference>
<evidence type="ECO:0000313" key="3">
    <source>
        <dbReference type="Proteomes" id="UP000008461"/>
    </source>
</evidence>
<sequence>MSIFVTGGTGFLGSYLLRHLLSEGHTNITALRRSTSNMDLIADIAQRIQWIEGDLDDPFCLAEGMAGKKWVFHIAAMVSFQQRDRYKMREVNADGTANVVNACLDLGVQKLIHVSSIAAVGRTKPNQVLNEKNIFQTSPYNTEYGISKFLGEQEVWRGIAEGLNAAIVNPSVIIGAGRWHEGTGQFFATLHKGFRFVPTGKISLVDVRDVARMLLQIAQSDISDERFIANAGELTYRDFFGAIAQEFQVKKPNWTITPLLREIAWRLASLQSMFTGKPPVVTKENFRQAALEYHFENNKSIQHLDFQYTPIEQTIAETSRVFLQSGGKTRVFE</sequence>
<dbReference type="RefSeq" id="WP_013764719.1">
    <property type="nucleotide sequence ID" value="NC_015510.1"/>
</dbReference>
<dbReference type="STRING" id="760192.Halhy_2290"/>
<dbReference type="HOGENOM" id="CLU_007383_6_0_10"/>
<dbReference type="AlphaFoldDB" id="F4KU72"/>
<dbReference type="PANTHER" id="PTHR48079:SF6">
    <property type="entry name" value="NAD(P)-BINDING DOMAIN-CONTAINING PROTEIN-RELATED"/>
    <property type="match status" value="1"/>
</dbReference>
<dbReference type="Proteomes" id="UP000008461">
    <property type="component" value="Chromosome"/>
</dbReference>
<dbReference type="Pfam" id="PF01370">
    <property type="entry name" value="Epimerase"/>
    <property type="match status" value="1"/>
</dbReference>
<reference key="2">
    <citation type="submission" date="2011-04" db="EMBL/GenBank/DDBJ databases">
        <title>Complete sequence of chromosome of Haliscomenobacter hydrossis DSM 1100.</title>
        <authorList>
            <consortium name="US DOE Joint Genome Institute (JGI-PGF)"/>
            <person name="Lucas S."/>
            <person name="Han J."/>
            <person name="Lapidus A."/>
            <person name="Bruce D."/>
            <person name="Goodwin L."/>
            <person name="Pitluck S."/>
            <person name="Peters L."/>
            <person name="Kyrpides N."/>
            <person name="Mavromatis K."/>
            <person name="Ivanova N."/>
            <person name="Ovchinnikova G."/>
            <person name="Pagani I."/>
            <person name="Daligault H."/>
            <person name="Detter J.C."/>
            <person name="Han C."/>
            <person name="Land M."/>
            <person name="Hauser L."/>
            <person name="Markowitz V."/>
            <person name="Cheng J.-F."/>
            <person name="Hugenholtz P."/>
            <person name="Woyke T."/>
            <person name="Wu D."/>
            <person name="Verbarg S."/>
            <person name="Frueling A."/>
            <person name="Brambilla E."/>
            <person name="Klenk H.-P."/>
            <person name="Eisen J.A."/>
        </authorList>
    </citation>
    <scope>NUCLEOTIDE SEQUENCE</scope>
    <source>
        <strain>DSM 1100</strain>
    </source>
</reference>
<dbReference type="PANTHER" id="PTHR48079">
    <property type="entry name" value="PROTEIN YEEZ"/>
    <property type="match status" value="1"/>
</dbReference>
<organism evidence="2 3">
    <name type="scientific">Haliscomenobacter hydrossis (strain ATCC 27775 / DSM 1100 / LMG 10767 / O)</name>
    <dbReference type="NCBI Taxonomy" id="760192"/>
    <lineage>
        <taxon>Bacteria</taxon>
        <taxon>Pseudomonadati</taxon>
        <taxon>Bacteroidota</taxon>
        <taxon>Saprospiria</taxon>
        <taxon>Saprospirales</taxon>
        <taxon>Haliscomenobacteraceae</taxon>
        <taxon>Haliscomenobacter</taxon>
    </lineage>
</organism>
<dbReference type="Gene3D" id="3.40.50.720">
    <property type="entry name" value="NAD(P)-binding Rossmann-like Domain"/>
    <property type="match status" value="1"/>
</dbReference>
<accession>F4KU72</accession>
<gene>
    <name evidence="2" type="ordered locus">Halhy_2290</name>
</gene>
<reference evidence="2 3" key="1">
    <citation type="journal article" date="2011" name="Stand. Genomic Sci.">
        <title>Complete genome sequence of Haliscomenobacter hydrossis type strain (O).</title>
        <authorList>
            <consortium name="US DOE Joint Genome Institute (JGI-PGF)"/>
            <person name="Daligault H."/>
            <person name="Lapidus A."/>
            <person name="Zeytun A."/>
            <person name="Nolan M."/>
            <person name="Lucas S."/>
            <person name="Del Rio T.G."/>
            <person name="Tice H."/>
            <person name="Cheng J.F."/>
            <person name="Tapia R."/>
            <person name="Han C."/>
            <person name="Goodwin L."/>
            <person name="Pitluck S."/>
            <person name="Liolios K."/>
            <person name="Pagani I."/>
            <person name="Ivanova N."/>
            <person name="Huntemann M."/>
            <person name="Mavromatis K."/>
            <person name="Mikhailova N."/>
            <person name="Pati A."/>
            <person name="Chen A."/>
            <person name="Palaniappan K."/>
            <person name="Land M."/>
            <person name="Hauser L."/>
            <person name="Brambilla E.M."/>
            <person name="Rohde M."/>
            <person name="Verbarg S."/>
            <person name="Goker M."/>
            <person name="Bristow J."/>
            <person name="Eisen J.A."/>
            <person name="Markowitz V."/>
            <person name="Hugenholtz P."/>
            <person name="Kyrpides N.C."/>
            <person name="Klenk H.P."/>
            <person name="Woyke T."/>
        </authorList>
    </citation>
    <scope>NUCLEOTIDE SEQUENCE [LARGE SCALE GENOMIC DNA]</scope>
    <source>
        <strain evidence="3">ATCC 27775 / DSM 1100 / LMG 10767 / O</strain>
    </source>
</reference>
<dbReference type="SUPFAM" id="SSF51735">
    <property type="entry name" value="NAD(P)-binding Rossmann-fold domains"/>
    <property type="match status" value="1"/>
</dbReference>
<name>F4KU72_HALH1</name>
<dbReference type="GO" id="GO:0005737">
    <property type="term" value="C:cytoplasm"/>
    <property type="evidence" value="ECO:0007669"/>
    <property type="project" value="TreeGrafter"/>
</dbReference>
<dbReference type="KEGG" id="hhy:Halhy_2290"/>
<proteinExistence type="predicted"/>
<dbReference type="OrthoDB" id="596910at2"/>
<dbReference type="InterPro" id="IPR001509">
    <property type="entry name" value="Epimerase_deHydtase"/>
</dbReference>
<evidence type="ECO:0000313" key="2">
    <source>
        <dbReference type="EMBL" id="AEE50169.1"/>
    </source>
</evidence>
<feature type="domain" description="NAD-dependent epimerase/dehydratase" evidence="1">
    <location>
        <begin position="3"/>
        <end position="220"/>
    </location>
</feature>
<dbReference type="EMBL" id="CP002691">
    <property type="protein sequence ID" value="AEE50169.1"/>
    <property type="molecule type" value="Genomic_DNA"/>
</dbReference>
<keyword evidence="3" id="KW-1185">Reference proteome</keyword>
<dbReference type="eggNOG" id="COG0451">
    <property type="taxonomic scope" value="Bacteria"/>
</dbReference>
<protein>
    <submittedName>
        <fullName evidence="2">NAD-dependent epimerase/dehydratase</fullName>
    </submittedName>
</protein>